<evidence type="ECO:0000313" key="3">
    <source>
        <dbReference type="EMBL" id="AUX39850.1"/>
    </source>
</evidence>
<sequence length="1959" mass="216278">MRIEDGLYVLGCLERRVTIHSQQIRALNLVYSLRELGIVKPGDAILIVGGGVAGLTAAAGAARLGLRVTLLERSDELLRLQRNNMKRWIHPHIYDWPASGSTNPEATVPLLRWTAAPAGDVVQQILTAFEGLPKDERDRIDIHPRATVTDLGSGAERRVFWHTDRDHHASVSAVILAVGFGLEREVEGVDFRSYWEDDALDQAPFKGRGRTLISGTGDGGLIDVLRARVRDFRHDKVIDDLVGHADLEPVKHRLLQIEHEALAQERKKKDSGNDLLLEAYKKLSLDHAEVLSKTVDAKLGALLRSDVTVVLNGRDPTPFSLGASILSRFLVSRLYFAFGLPYRSGELKVKKVASGYEVHFKLGAPQVFDRVICRHGPSGALEQDFSSLWQSCASKLKTLAELDQTRTPIYGDAFARAPSGGSGSAGSSTEPESEAPLPTQELGPTLAVYLARVREAAGQVVLAGDVGPRPIQDVFVELEVTRGGTIDGEERGAEDDGEPTGEPGEKLALQTELRRRKSAPWRHLTETIPAEDLLDFAHRTLIVGAAGTGKSTLLRWLACEAAKRRESDPLARIPVWLRSVPPHGDLEDDLAGGLAKRALAGVKLNEGPSGAFHAIRDAIASGRALLLIDSLDESSMIEQAHATEWLAQLGGRVVLATRPLLGAAPVNDVVTVTLHGVPGIAAEQLLKKYFADEGWVNGLLEEIRGLPDGQMWLETPVLLGLAASLYRLDKTLPRATIQLYGRAVDHLLNSERLPRKHRGDALRRELQNFARERLLPKEGAPRVIFESAEVPHHQDELYKLTGLFEGGSRFRFTHLTLGEYLAAEADINLAAERAQLIASHGQAPEGSSLEIVPMAHALRGTTVLQEALAEARDRDLPDHRLLRLLLRALGYGGKGVQEFCSTHSGEVLRLVAERLDAPSGRFGEAEMALMDAAERAFLAMRGLVDKAEVERPFARLLRLPGDVGTEAHVATWTLGVRTPERRESSWWPTVERQARALVRANVGIDGILKLTQGADRQNQWRAACTLSTDPKLWARLRPLLYHEDDMGRRWMSHNLASDPGAEPDWRERLGDEDRYTREGCVTHLAENLAGRSIYLPRLRDMLVRDPSDEVRAAVVDALAEDLPSRKVIRDILHRTIRVPLPVSGDFLQLRSAAICALATDPESEDLVRSYVSSPKMVMFDKNSTLQKLCGIPRWRQVLLQRLSSPDVSVDEIEVLAEDPEAEEILGKLLDSLRHDVVHAAAEALGGRADRARLTQLLEHDNERVRCAAIKALGQHSSTEPLLRAFLVRSAAERIAAAKALRGDAASLGSIKDNLLRYPQDEVRLAAVEVLGAHPIAFAALREYFDETRSSPHHEWMQDEMGRPQHAMFHGMLRRRILEALAGDPRYRGLVESSLEDPHESVRASAVKALAGDPSMVDRLRKCFYSKGSRAEVYEVFCDLLSELPFVKAHLLWCLNVDQAGLRFSAFRYVVDHVEDRERLKAMLSSPNTPDDWRATIVGPLMRDPSSLDLVRACVDDESEHVREQVLRLLRHDHRVRQELRERARSVEWLKTLARASLSPFHRNSIPRVLASDPEAHPILASYLATGDESILTFVAPLLREYPDARPRLVELLDHPSVSVRCAAIQGLGAYEPVRMKIAAALAPDPPVAYTLDTDMRTAIEESNGLRALRRAAADALKDVPELRIEFRALLDNEDKGVREAAIHAVSGDRSPEALRLLRDRLPAEQEENLRFLIIEALRADPGSVESMRERLHNDYDRAVRKAAANALTLGDLLPVHAVRELPPVARVRGVLAGVAVPELGALDAFLKSPRRLDLDAEPELGEDVLAWSCARLGWSYEIAREKDGQILGELASPVPRLTGPGGVILIRVAMDSFSLPRERFLRPNHNLLEVWEIARHLVASDPPTVVLACADVSYAHLQPPRLEPGEVRFGPTLFGFRVNLNPTSCGVAGDAVAAGTIPM</sequence>
<evidence type="ECO:0000256" key="1">
    <source>
        <dbReference type="SAM" id="MobiDB-lite"/>
    </source>
</evidence>
<dbReference type="RefSeq" id="WP_159396697.1">
    <property type="nucleotide sequence ID" value="NZ_CP012673.1"/>
</dbReference>
<dbReference type="InterPro" id="IPR011989">
    <property type="entry name" value="ARM-like"/>
</dbReference>
<dbReference type="InterPro" id="IPR036188">
    <property type="entry name" value="FAD/NAD-bd_sf"/>
</dbReference>
<dbReference type="InterPro" id="IPR006076">
    <property type="entry name" value="FAD-dep_OxRdtase"/>
</dbReference>
<evidence type="ECO:0000313" key="4">
    <source>
        <dbReference type="Proteomes" id="UP000238348"/>
    </source>
</evidence>
<protein>
    <recommendedName>
        <fullName evidence="2">NACHT domain-containing protein</fullName>
    </recommendedName>
</protein>
<dbReference type="Gene3D" id="3.50.50.60">
    <property type="entry name" value="FAD/NAD(P)-binding domain"/>
    <property type="match status" value="1"/>
</dbReference>
<reference evidence="3 4" key="1">
    <citation type="submission" date="2015-09" db="EMBL/GenBank/DDBJ databases">
        <title>Sorangium comparison.</title>
        <authorList>
            <person name="Zaburannyi N."/>
            <person name="Bunk B."/>
            <person name="Overmann J."/>
            <person name="Mueller R."/>
        </authorList>
    </citation>
    <scope>NUCLEOTIDE SEQUENCE [LARGE SCALE GENOMIC DNA]</scope>
    <source>
        <strain evidence="3 4">So ce26</strain>
    </source>
</reference>
<feature type="region of interest" description="Disordered" evidence="1">
    <location>
        <begin position="412"/>
        <end position="440"/>
    </location>
</feature>
<gene>
    <name evidence="3" type="ORF">SOCE26_012450</name>
</gene>
<evidence type="ECO:0000259" key="2">
    <source>
        <dbReference type="PROSITE" id="PS50837"/>
    </source>
</evidence>
<dbReference type="Proteomes" id="UP000238348">
    <property type="component" value="Chromosome"/>
</dbReference>
<feature type="region of interest" description="Disordered" evidence="1">
    <location>
        <begin position="484"/>
        <end position="504"/>
    </location>
</feature>
<dbReference type="PROSITE" id="PS50837">
    <property type="entry name" value="NACHT"/>
    <property type="match status" value="1"/>
</dbReference>
<dbReference type="OrthoDB" id="1494755at2"/>
<dbReference type="InterPro" id="IPR027417">
    <property type="entry name" value="P-loop_NTPase"/>
</dbReference>
<name>A0A2L0EKN1_SORCE</name>
<dbReference type="InterPro" id="IPR007111">
    <property type="entry name" value="NACHT_NTPase"/>
</dbReference>
<dbReference type="InterPro" id="IPR016024">
    <property type="entry name" value="ARM-type_fold"/>
</dbReference>
<dbReference type="Pfam" id="PF01266">
    <property type="entry name" value="DAO"/>
    <property type="match status" value="1"/>
</dbReference>
<dbReference type="PANTHER" id="PTHR12697">
    <property type="entry name" value="PBS LYASE HEAT-LIKE PROTEIN"/>
    <property type="match status" value="1"/>
</dbReference>
<dbReference type="Gene3D" id="1.25.10.10">
    <property type="entry name" value="Leucine-rich Repeat Variant"/>
    <property type="match status" value="5"/>
</dbReference>
<dbReference type="SUPFAM" id="SSF51905">
    <property type="entry name" value="FAD/NAD(P)-binding domain"/>
    <property type="match status" value="1"/>
</dbReference>
<feature type="domain" description="NACHT" evidence="2">
    <location>
        <begin position="538"/>
        <end position="649"/>
    </location>
</feature>
<dbReference type="SUPFAM" id="SSF48371">
    <property type="entry name" value="ARM repeat"/>
    <property type="match status" value="1"/>
</dbReference>
<dbReference type="EMBL" id="CP012673">
    <property type="protein sequence ID" value="AUX39850.1"/>
    <property type="molecule type" value="Genomic_DNA"/>
</dbReference>
<dbReference type="SUPFAM" id="SSF52540">
    <property type="entry name" value="P-loop containing nucleoside triphosphate hydrolases"/>
    <property type="match status" value="1"/>
</dbReference>
<accession>A0A2L0EKN1</accession>
<dbReference type="Gene3D" id="3.40.50.300">
    <property type="entry name" value="P-loop containing nucleotide triphosphate hydrolases"/>
    <property type="match status" value="1"/>
</dbReference>
<dbReference type="GO" id="GO:0016491">
    <property type="term" value="F:oxidoreductase activity"/>
    <property type="evidence" value="ECO:0007669"/>
    <property type="project" value="TreeGrafter"/>
</dbReference>
<dbReference type="PANTHER" id="PTHR12697:SF5">
    <property type="entry name" value="DEOXYHYPUSINE HYDROXYLASE"/>
    <property type="match status" value="1"/>
</dbReference>
<proteinExistence type="predicted"/>
<feature type="compositionally biased region" description="Low complexity" evidence="1">
    <location>
        <begin position="425"/>
        <end position="436"/>
    </location>
</feature>
<organism evidence="3 4">
    <name type="scientific">Sorangium cellulosum</name>
    <name type="common">Polyangium cellulosum</name>
    <dbReference type="NCBI Taxonomy" id="56"/>
    <lineage>
        <taxon>Bacteria</taxon>
        <taxon>Pseudomonadati</taxon>
        <taxon>Myxococcota</taxon>
        <taxon>Polyangia</taxon>
        <taxon>Polyangiales</taxon>
        <taxon>Polyangiaceae</taxon>
        <taxon>Sorangium</taxon>
    </lineage>
</organism>